<sequence length="463" mass="51886">MAVKPFTPEEAREIVEAVQKPVVFLGMASDWPALHWNAEHLSETLGQKAVRFRIGKKQDNKTPLFETQCSYTEASLWEFLSWAKGRSSTSTGPFRDSPLSEHWAYADYKYIAMLFEDKASMFEDVVWSDFGYPGRNGRESTLWIGTAGASTPCHQDSYGCNLVLQVQGRKRWHLFPPEDTGCLYPTRIPYEESSVFSRVSVVSPDHCRFPAFSRARAHVVILEPGQVLFVPRHWWHYVESVDPITVSINSWIEMEVDDEERVGEALTRTIVCALKTTPSSDNTDDWLNPTEEKVTSHDENLQYLNLAVQACVEKQRRLPNKPLPPANPGRAQLGKRDSEGQSKCTAGLAGDSQHPTITNPFGPHLVPVPLISEQLQQSKEPRLKSCSSTDSIREPSHRCSQEREYSPGTGGAKREDMGGEECSSSPQNVPISTNDLLECLVHPEVIAMVTKLLMSRHSVQGCT</sequence>
<feature type="domain" description="JmjC" evidence="5">
    <location>
        <begin position="103"/>
        <end position="267"/>
    </location>
</feature>
<dbReference type="Gene3D" id="2.60.120.650">
    <property type="entry name" value="Cupin"/>
    <property type="match status" value="1"/>
</dbReference>
<dbReference type="OrthoDB" id="47172at2759"/>
<feature type="region of interest" description="Disordered" evidence="4">
    <location>
        <begin position="316"/>
        <end position="353"/>
    </location>
</feature>
<evidence type="ECO:0000256" key="1">
    <source>
        <dbReference type="ARBA" id="ARBA00004496"/>
    </source>
</evidence>
<dbReference type="InterPro" id="IPR003347">
    <property type="entry name" value="JmjC_dom"/>
</dbReference>
<evidence type="ECO:0000256" key="4">
    <source>
        <dbReference type="SAM" id="MobiDB-lite"/>
    </source>
</evidence>
<proteinExistence type="predicted"/>
<dbReference type="SUPFAM" id="SSF51197">
    <property type="entry name" value="Clavaminate synthase-like"/>
    <property type="match status" value="1"/>
</dbReference>
<dbReference type="GO" id="GO:0005737">
    <property type="term" value="C:cytoplasm"/>
    <property type="evidence" value="ECO:0007669"/>
    <property type="project" value="UniProtKB-SubCell"/>
</dbReference>
<comment type="function">
    <text evidence="3">May play a role in cellular stress response.</text>
</comment>
<organism evidence="6 7">
    <name type="scientific">Albula goreensis</name>
    <dbReference type="NCBI Taxonomy" id="1534307"/>
    <lineage>
        <taxon>Eukaryota</taxon>
        <taxon>Metazoa</taxon>
        <taxon>Chordata</taxon>
        <taxon>Craniata</taxon>
        <taxon>Vertebrata</taxon>
        <taxon>Euteleostomi</taxon>
        <taxon>Actinopterygii</taxon>
        <taxon>Neopterygii</taxon>
        <taxon>Teleostei</taxon>
        <taxon>Albuliformes</taxon>
        <taxon>Albulidae</taxon>
        <taxon>Albula</taxon>
    </lineage>
</organism>
<dbReference type="PANTHER" id="PTHR12461">
    <property type="entry name" value="HYPOXIA-INDUCIBLE FACTOR 1 ALPHA INHIBITOR-RELATED"/>
    <property type="match status" value="1"/>
</dbReference>
<dbReference type="Pfam" id="PF13621">
    <property type="entry name" value="Cupin_8"/>
    <property type="match status" value="1"/>
</dbReference>
<name>A0A8T3CJI7_9TELE</name>
<dbReference type="InterPro" id="IPR041667">
    <property type="entry name" value="Cupin_8"/>
</dbReference>
<comment type="caution">
    <text evidence="6">The sequence shown here is derived from an EMBL/GenBank/DDBJ whole genome shotgun (WGS) entry which is preliminary data.</text>
</comment>
<accession>A0A8T3CJI7</accession>
<keyword evidence="7" id="KW-1185">Reference proteome</keyword>
<evidence type="ECO:0000313" key="6">
    <source>
        <dbReference type="EMBL" id="KAI1885243.1"/>
    </source>
</evidence>
<dbReference type="SMART" id="SM00558">
    <property type="entry name" value="JmjC"/>
    <property type="match status" value="1"/>
</dbReference>
<evidence type="ECO:0000256" key="2">
    <source>
        <dbReference type="ARBA" id="ARBA00022490"/>
    </source>
</evidence>
<evidence type="ECO:0000256" key="3">
    <source>
        <dbReference type="ARBA" id="ARBA00037342"/>
    </source>
</evidence>
<reference evidence="6" key="1">
    <citation type="submission" date="2021-01" db="EMBL/GenBank/DDBJ databases">
        <authorList>
            <person name="Zahm M."/>
            <person name="Roques C."/>
            <person name="Cabau C."/>
            <person name="Klopp C."/>
            <person name="Donnadieu C."/>
            <person name="Jouanno E."/>
            <person name="Lampietro C."/>
            <person name="Louis A."/>
            <person name="Herpin A."/>
            <person name="Echchiki A."/>
            <person name="Berthelot C."/>
            <person name="Parey E."/>
            <person name="Roest-Crollius H."/>
            <person name="Braasch I."/>
            <person name="Postlethwait J."/>
            <person name="Bobe J."/>
            <person name="Montfort J."/>
            <person name="Bouchez O."/>
            <person name="Begum T."/>
            <person name="Mejri S."/>
            <person name="Adams A."/>
            <person name="Chen W.-J."/>
            <person name="Guiguen Y."/>
        </authorList>
    </citation>
    <scope>NUCLEOTIDE SEQUENCE</scope>
    <source>
        <tissue evidence="6">Blood</tissue>
    </source>
</reference>
<keyword evidence="2" id="KW-0963">Cytoplasm</keyword>
<evidence type="ECO:0000313" key="7">
    <source>
        <dbReference type="Proteomes" id="UP000829720"/>
    </source>
</evidence>
<dbReference type="FunFam" id="2.60.120.650:FF:000018">
    <property type="entry name" value="HSPB1-associated protein 1 homolog"/>
    <property type="match status" value="1"/>
</dbReference>
<dbReference type="PANTHER" id="PTHR12461:SF43">
    <property type="entry name" value="HSPB1-ASSOCIATED PROTEIN 1"/>
    <property type="match status" value="1"/>
</dbReference>
<dbReference type="EMBL" id="JAERUA010000021">
    <property type="protein sequence ID" value="KAI1885243.1"/>
    <property type="molecule type" value="Genomic_DNA"/>
</dbReference>
<gene>
    <name evidence="6" type="ORF">AGOR_G00218160</name>
</gene>
<protein>
    <recommendedName>
        <fullName evidence="5">JmjC domain-containing protein</fullName>
    </recommendedName>
</protein>
<evidence type="ECO:0000259" key="5">
    <source>
        <dbReference type="PROSITE" id="PS51184"/>
    </source>
</evidence>
<dbReference type="Proteomes" id="UP000829720">
    <property type="component" value="Unassembled WGS sequence"/>
</dbReference>
<feature type="region of interest" description="Disordered" evidence="4">
    <location>
        <begin position="376"/>
        <end position="428"/>
    </location>
</feature>
<dbReference type="AlphaFoldDB" id="A0A8T3CJI7"/>
<feature type="compositionally biased region" description="Basic and acidic residues" evidence="4">
    <location>
        <begin position="391"/>
        <end position="405"/>
    </location>
</feature>
<comment type="subcellular location">
    <subcellularLocation>
        <location evidence="1">Cytoplasm</location>
    </subcellularLocation>
</comment>
<dbReference type="PROSITE" id="PS51184">
    <property type="entry name" value="JMJC"/>
    <property type="match status" value="1"/>
</dbReference>